<evidence type="ECO:0000313" key="2">
    <source>
        <dbReference type="EMBL" id="MBD2734084.1"/>
    </source>
</evidence>
<reference evidence="2 3" key="1">
    <citation type="journal article" date="2020" name="ISME J.">
        <title>Comparative genomics reveals insights into cyanobacterial evolution and habitat adaptation.</title>
        <authorList>
            <person name="Chen M.Y."/>
            <person name="Teng W.K."/>
            <person name="Zhao L."/>
            <person name="Hu C.X."/>
            <person name="Zhou Y.K."/>
            <person name="Han B.P."/>
            <person name="Song L.R."/>
            <person name="Shu W.S."/>
        </authorList>
    </citation>
    <scope>NUCLEOTIDE SEQUENCE [LARGE SCALE GENOMIC DNA]</scope>
    <source>
        <strain evidence="2 3">FACHB-159</strain>
    </source>
</reference>
<evidence type="ECO:0000313" key="3">
    <source>
        <dbReference type="Proteomes" id="UP000637383"/>
    </source>
</evidence>
<comment type="caution">
    <text evidence="2">The sequence shown here is derived from an EMBL/GenBank/DDBJ whole genome shotgun (WGS) entry which is preliminary data.</text>
</comment>
<dbReference type="RefSeq" id="WP_190954807.1">
    <property type="nucleotide sequence ID" value="NZ_JACJTU010000007.1"/>
</dbReference>
<dbReference type="EMBL" id="JACJTU010000007">
    <property type="protein sequence ID" value="MBD2734084.1"/>
    <property type="molecule type" value="Genomic_DNA"/>
</dbReference>
<feature type="domain" description="Peptidase C14 caspase" evidence="1">
    <location>
        <begin position="3"/>
        <end position="42"/>
    </location>
</feature>
<dbReference type="InterPro" id="IPR011600">
    <property type="entry name" value="Pept_C14_caspase"/>
</dbReference>
<proteinExistence type="predicted"/>
<dbReference type="Gene3D" id="3.40.50.1460">
    <property type="match status" value="1"/>
</dbReference>
<organism evidence="2 3">
    <name type="scientific">Nostoc paludosum FACHB-159</name>
    <dbReference type="NCBI Taxonomy" id="2692908"/>
    <lineage>
        <taxon>Bacteria</taxon>
        <taxon>Bacillati</taxon>
        <taxon>Cyanobacteriota</taxon>
        <taxon>Cyanophyceae</taxon>
        <taxon>Nostocales</taxon>
        <taxon>Nostocaceae</taxon>
        <taxon>Nostoc</taxon>
    </lineage>
</organism>
<dbReference type="SUPFAM" id="SSF52129">
    <property type="entry name" value="Caspase-like"/>
    <property type="match status" value="1"/>
</dbReference>
<keyword evidence="3" id="KW-1185">Reference proteome</keyword>
<name>A0ABR8K5J9_9NOSO</name>
<sequence length="55" mass="6251">MARYALVIGIADYLSPSLPRLSKATNDAEAIAQILEQYGDFQSVQRLPQRWNKDK</sequence>
<accession>A0ABR8K5J9</accession>
<dbReference type="Pfam" id="PF00656">
    <property type="entry name" value="Peptidase_C14"/>
    <property type="match status" value="1"/>
</dbReference>
<evidence type="ECO:0000259" key="1">
    <source>
        <dbReference type="Pfam" id="PF00656"/>
    </source>
</evidence>
<protein>
    <submittedName>
        <fullName evidence="2">Caspase family protein</fullName>
    </submittedName>
</protein>
<dbReference type="InterPro" id="IPR029030">
    <property type="entry name" value="Caspase-like_dom_sf"/>
</dbReference>
<gene>
    <name evidence="2" type="ORF">H6H03_09165</name>
</gene>
<dbReference type="Proteomes" id="UP000637383">
    <property type="component" value="Unassembled WGS sequence"/>
</dbReference>